<dbReference type="Gene3D" id="2.60.40.10">
    <property type="entry name" value="Immunoglobulins"/>
    <property type="match status" value="2"/>
</dbReference>
<sequence>MRKAIFILTAIMFALVTNVGAVSVEYTVNPSTPHPGDVFTLGVSISSQGLALRDLKITFMEQEENLAILKDGKEVSMLTRDVGDVYGDAKTTINLIAHSGGVYSLRVKVAYDYGTKNFEEVLSIRVLEKPLFKISQYKIPELFPGTQSNASFSVLNSGGKARNLVAELVTPEGIISSGKIEKDVVDKGDTFNLTFNLSAIQSLKPDIYPVTLSLRFEDNFGNSYSENYSFSVRVEANPAIIISDISTSPESIYPGDSFTLSVTIQNSGKGKAENVRAVLTYPDGFSGEAEGFAGNIESGTAKTVHFRIKASKDVESGTYPFKLSVYSDSLSEVKEFEFRVFVNDFGDIDLEISGIYFSDRPLAGSEFTLSFQLENVGQQTAKAVSIELELPYGFEGRNQYFTGTIEGGDSATASFDLKAPEESGDYIVKTKISYLDSKYERHEVERTFTLHVYSTESKSALYAGVLAVIFVIAAILLWRRRKK</sequence>
<dbReference type="InterPro" id="IPR011635">
    <property type="entry name" value="CARDB"/>
</dbReference>
<evidence type="ECO:0000313" key="4">
    <source>
        <dbReference type="EMBL" id="XAT62832.1"/>
    </source>
</evidence>
<dbReference type="EMBL" id="CP087714">
    <property type="protein sequence ID" value="XAT62832.1"/>
    <property type="molecule type" value="Genomic_DNA"/>
</dbReference>
<evidence type="ECO:0000313" key="5">
    <source>
        <dbReference type="Proteomes" id="UP001492541"/>
    </source>
</evidence>
<gene>
    <name evidence="4" type="ORF">LPQ35_06125</name>
</gene>
<dbReference type="InterPro" id="IPR013783">
    <property type="entry name" value="Ig-like_fold"/>
</dbReference>
<keyword evidence="1" id="KW-1133">Transmembrane helix</keyword>
<name>A0ABZ3H2Y3_GEOAI</name>
<protein>
    <submittedName>
        <fullName evidence="4">NEW3 domain-containing protein</fullName>
    </submittedName>
</protein>
<evidence type="ECO:0000259" key="2">
    <source>
        <dbReference type="Pfam" id="PF07705"/>
    </source>
</evidence>
<keyword evidence="1" id="KW-0472">Membrane</keyword>
<dbReference type="PANTHER" id="PTHR35902">
    <property type="entry name" value="S-LAYER DOMAIN-LIKE PROTEIN-RELATED"/>
    <property type="match status" value="1"/>
</dbReference>
<proteinExistence type="predicted"/>
<dbReference type="InterPro" id="IPR018905">
    <property type="entry name" value="A-galactase_NEW3"/>
</dbReference>
<evidence type="ECO:0000259" key="3">
    <source>
        <dbReference type="Pfam" id="PF10633"/>
    </source>
</evidence>
<dbReference type="Pfam" id="PF07705">
    <property type="entry name" value="CARDB"/>
    <property type="match status" value="1"/>
</dbReference>
<evidence type="ECO:0000256" key="1">
    <source>
        <dbReference type="SAM" id="Phobius"/>
    </source>
</evidence>
<feature type="transmembrane region" description="Helical" evidence="1">
    <location>
        <begin position="460"/>
        <end position="478"/>
    </location>
</feature>
<dbReference type="PANTHER" id="PTHR35902:SF3">
    <property type="entry name" value="NPCBM-ASSOCIATED, NEW3 DOMAIN OF ALPHA-GALACTOSIDASE"/>
    <property type="match status" value="1"/>
</dbReference>
<dbReference type="Pfam" id="PF10633">
    <property type="entry name" value="NPCBM_assoc"/>
    <property type="match status" value="1"/>
</dbReference>
<keyword evidence="5" id="KW-1185">Reference proteome</keyword>
<reference evidence="4 5" key="1">
    <citation type="submission" date="2021-11" db="EMBL/GenBank/DDBJ databases">
        <title>Whole genome of Geoglobus acetivorans.</title>
        <authorList>
            <person name="Liu D."/>
        </authorList>
    </citation>
    <scope>NUCLEOTIDE SEQUENCE [LARGE SCALE GENOMIC DNA]</scope>
    <source>
        <strain evidence="4 5">SBH6</strain>
    </source>
</reference>
<dbReference type="GeneID" id="90449246"/>
<dbReference type="Proteomes" id="UP001492541">
    <property type="component" value="Chromosome"/>
</dbReference>
<feature type="domain" description="Alpha-galactosidase NEW3" evidence="3">
    <location>
        <begin position="363"/>
        <end position="434"/>
    </location>
</feature>
<feature type="domain" description="CARDB" evidence="2">
    <location>
        <begin position="240"/>
        <end position="335"/>
    </location>
</feature>
<dbReference type="RefSeq" id="WP_193807783.1">
    <property type="nucleotide sequence ID" value="NZ_CP087714.1"/>
</dbReference>
<accession>A0ABZ3H2Y3</accession>
<organism evidence="4 5">
    <name type="scientific">Geoglobus acetivorans</name>
    <dbReference type="NCBI Taxonomy" id="565033"/>
    <lineage>
        <taxon>Archaea</taxon>
        <taxon>Methanobacteriati</taxon>
        <taxon>Methanobacteriota</taxon>
        <taxon>Archaeoglobi</taxon>
        <taxon>Archaeoglobales</taxon>
        <taxon>Archaeoglobaceae</taxon>
        <taxon>Geoglobus</taxon>
    </lineage>
</organism>
<keyword evidence="1" id="KW-0812">Transmembrane</keyword>